<sequence length="160" mass="17214">METEHLSLPSPADAATALREVEQARRALDGTVPPWWYFIAIAALISVMPTVQLLPSGALGAVLGVVGLAGWVVLLLLVLRGYMREVGFTVRLQRLKVWHLVLPGLGSGLVMAVAIGLATSYDRWWIGFFGSGVLALAILLWAVPMRRAARRRQSGCVGAA</sequence>
<evidence type="ECO:0000313" key="3">
    <source>
        <dbReference type="Proteomes" id="UP000611640"/>
    </source>
</evidence>
<dbReference type="KEGG" id="atl:Athai_03900"/>
<evidence type="ECO:0000256" key="1">
    <source>
        <dbReference type="SAM" id="Phobius"/>
    </source>
</evidence>
<name>A0A7R7HUG3_9ACTN</name>
<evidence type="ECO:0008006" key="4">
    <source>
        <dbReference type="Google" id="ProtNLM"/>
    </source>
</evidence>
<dbReference type="RefSeq" id="WP_203959866.1">
    <property type="nucleotide sequence ID" value="NZ_AP023355.1"/>
</dbReference>
<accession>A0A7R7HUG3</accession>
<keyword evidence="1" id="KW-1133">Transmembrane helix</keyword>
<dbReference type="Proteomes" id="UP000611640">
    <property type="component" value="Chromosome"/>
</dbReference>
<gene>
    <name evidence="2" type="ORF">Athai_03900</name>
</gene>
<proteinExistence type="predicted"/>
<feature type="transmembrane region" description="Helical" evidence="1">
    <location>
        <begin position="35"/>
        <end position="54"/>
    </location>
</feature>
<feature type="transmembrane region" description="Helical" evidence="1">
    <location>
        <begin position="60"/>
        <end position="79"/>
    </location>
</feature>
<protein>
    <recommendedName>
        <fullName evidence="4">Transmembrane protein</fullName>
    </recommendedName>
</protein>
<evidence type="ECO:0000313" key="2">
    <source>
        <dbReference type="EMBL" id="BCJ32887.1"/>
    </source>
</evidence>
<feature type="transmembrane region" description="Helical" evidence="1">
    <location>
        <begin position="100"/>
        <end position="118"/>
    </location>
</feature>
<dbReference type="AlphaFoldDB" id="A0A7R7HUG3"/>
<organism evidence="2 3">
    <name type="scientific">Actinocatenispora thailandica</name>
    <dbReference type="NCBI Taxonomy" id="227318"/>
    <lineage>
        <taxon>Bacteria</taxon>
        <taxon>Bacillati</taxon>
        <taxon>Actinomycetota</taxon>
        <taxon>Actinomycetes</taxon>
        <taxon>Micromonosporales</taxon>
        <taxon>Micromonosporaceae</taxon>
        <taxon>Actinocatenispora</taxon>
    </lineage>
</organism>
<feature type="transmembrane region" description="Helical" evidence="1">
    <location>
        <begin position="124"/>
        <end position="143"/>
    </location>
</feature>
<keyword evidence="1" id="KW-0812">Transmembrane</keyword>
<reference evidence="2 3" key="1">
    <citation type="submission" date="2020-08" db="EMBL/GenBank/DDBJ databases">
        <title>Whole genome shotgun sequence of Actinocatenispora thailandica NBRC 105041.</title>
        <authorList>
            <person name="Komaki H."/>
            <person name="Tamura T."/>
        </authorList>
    </citation>
    <scope>NUCLEOTIDE SEQUENCE [LARGE SCALE GENOMIC DNA]</scope>
    <source>
        <strain evidence="2 3">NBRC 105041</strain>
    </source>
</reference>
<keyword evidence="3" id="KW-1185">Reference proteome</keyword>
<keyword evidence="1" id="KW-0472">Membrane</keyword>
<dbReference type="EMBL" id="AP023355">
    <property type="protein sequence ID" value="BCJ32887.1"/>
    <property type="molecule type" value="Genomic_DNA"/>
</dbReference>